<evidence type="ECO:0000256" key="2">
    <source>
        <dbReference type="ARBA" id="ARBA00023098"/>
    </source>
</evidence>
<evidence type="ECO:0000313" key="5">
    <source>
        <dbReference type="EMBL" id="KAH0626655.1"/>
    </source>
</evidence>
<dbReference type="PANTHER" id="PTHR10728:SF39">
    <property type="entry name" value="CYTOSOLIC PHOSPHOLIPASE A2 GAMMA"/>
    <property type="match status" value="1"/>
</dbReference>
<feature type="domain" description="PLA2c" evidence="4">
    <location>
        <begin position="10"/>
        <end position="225"/>
    </location>
</feature>
<sequence length="225" mass="25358">MNVFGNQQCVCVYFWQVKPEVQVFESLPKGEQGAVATRKEAVNKALAKLGIQCSSDKVPSIAVLGSGGGMRAMIALYGTLTELKKCNLLDCITYLSGVSGSTWCMSSLYKNEDWSEKMETLEKLQRDKLVNGKWDLIKAKKAVLEASRDENYSLTDFWAYFIVYKMLKEEDQVNINEIKANLSVLFQLDESKLSQQRRSCENGKNPYPIYAAVDKHTYSEHHAGT</sequence>
<evidence type="ECO:0000313" key="6">
    <source>
        <dbReference type="Proteomes" id="UP000826234"/>
    </source>
</evidence>
<dbReference type="PANTHER" id="PTHR10728">
    <property type="entry name" value="CYTOSOLIC PHOSPHOLIPASE A2"/>
    <property type="match status" value="1"/>
</dbReference>
<dbReference type="EMBL" id="JAIPUX010000521">
    <property type="protein sequence ID" value="KAH0626655.1"/>
    <property type="molecule type" value="Genomic_DNA"/>
</dbReference>
<dbReference type="PROSITE" id="PS51210">
    <property type="entry name" value="PLA2C"/>
    <property type="match status" value="1"/>
</dbReference>
<reference evidence="5 6" key="1">
    <citation type="journal article" date="2022" name="Gigascience">
        <title>A chromosome-level genome assembly and annotation of the desert horned lizard, Phrynosoma platyrhinos, provides insight into chromosomal rearrangements among reptiles.</title>
        <authorList>
            <person name="Koochekian N."/>
            <person name="Ascanio A."/>
            <person name="Farleigh K."/>
            <person name="Card D.C."/>
            <person name="Schield D.R."/>
            <person name="Castoe T.A."/>
            <person name="Jezkova T."/>
        </authorList>
    </citation>
    <scope>NUCLEOTIDE SEQUENCE [LARGE SCALE GENOMIC DNA]</scope>
    <source>
        <strain evidence="5">NK-2021</strain>
    </source>
</reference>
<dbReference type="Pfam" id="PF01735">
    <property type="entry name" value="PLA2_B"/>
    <property type="match status" value="1"/>
</dbReference>
<evidence type="ECO:0000256" key="3">
    <source>
        <dbReference type="PROSITE-ProRule" id="PRU00555"/>
    </source>
</evidence>
<keyword evidence="3" id="KW-0442">Lipid degradation</keyword>
<keyword evidence="6" id="KW-1185">Reference proteome</keyword>
<organism evidence="5 6">
    <name type="scientific">Phrynosoma platyrhinos</name>
    <name type="common">Desert horned lizard</name>
    <dbReference type="NCBI Taxonomy" id="52577"/>
    <lineage>
        <taxon>Eukaryota</taxon>
        <taxon>Metazoa</taxon>
        <taxon>Chordata</taxon>
        <taxon>Craniata</taxon>
        <taxon>Vertebrata</taxon>
        <taxon>Euteleostomi</taxon>
        <taxon>Lepidosauria</taxon>
        <taxon>Squamata</taxon>
        <taxon>Bifurcata</taxon>
        <taxon>Unidentata</taxon>
        <taxon>Episquamata</taxon>
        <taxon>Toxicofera</taxon>
        <taxon>Iguania</taxon>
        <taxon>Phrynosomatidae</taxon>
        <taxon>Phrynosomatinae</taxon>
        <taxon>Phrynosoma</taxon>
    </lineage>
</organism>
<name>A0ABQ7TA98_PHRPL</name>
<comment type="caution">
    <text evidence="5">The sequence shown here is derived from an EMBL/GenBank/DDBJ whole genome shotgun (WGS) entry which is preliminary data.</text>
</comment>
<gene>
    <name evidence="5" type="ORF">JD844_001746</name>
</gene>
<proteinExistence type="predicted"/>
<dbReference type="Proteomes" id="UP000826234">
    <property type="component" value="Unassembled WGS sequence"/>
</dbReference>
<protein>
    <recommendedName>
        <fullName evidence="4">PLA2c domain-containing protein</fullName>
    </recommendedName>
</protein>
<evidence type="ECO:0000256" key="1">
    <source>
        <dbReference type="ARBA" id="ARBA00022801"/>
    </source>
</evidence>
<accession>A0ABQ7TA98</accession>
<dbReference type="InterPro" id="IPR016035">
    <property type="entry name" value="Acyl_Trfase/lysoPLipase"/>
</dbReference>
<dbReference type="InterPro" id="IPR002642">
    <property type="entry name" value="LysoPLipase_cat_dom"/>
</dbReference>
<dbReference type="SUPFAM" id="SSF52151">
    <property type="entry name" value="FabD/lysophospholipase-like"/>
    <property type="match status" value="1"/>
</dbReference>
<dbReference type="Gene3D" id="3.40.1090.10">
    <property type="entry name" value="Cytosolic phospholipase A2 catalytic domain"/>
    <property type="match status" value="1"/>
</dbReference>
<keyword evidence="1 3" id="KW-0378">Hydrolase</keyword>
<keyword evidence="2 3" id="KW-0443">Lipid metabolism</keyword>
<evidence type="ECO:0000259" key="4">
    <source>
        <dbReference type="PROSITE" id="PS51210"/>
    </source>
</evidence>